<organism evidence="2 3">
    <name type="scientific">Synaphobranchus kaupii</name>
    <name type="common">Kaup's arrowtooth eel</name>
    <dbReference type="NCBI Taxonomy" id="118154"/>
    <lineage>
        <taxon>Eukaryota</taxon>
        <taxon>Metazoa</taxon>
        <taxon>Chordata</taxon>
        <taxon>Craniata</taxon>
        <taxon>Vertebrata</taxon>
        <taxon>Euteleostomi</taxon>
        <taxon>Actinopterygii</taxon>
        <taxon>Neopterygii</taxon>
        <taxon>Teleostei</taxon>
        <taxon>Anguilliformes</taxon>
        <taxon>Synaphobranchidae</taxon>
        <taxon>Synaphobranchus</taxon>
    </lineage>
</organism>
<proteinExistence type="predicted"/>
<feature type="region of interest" description="Disordered" evidence="1">
    <location>
        <begin position="1"/>
        <end position="48"/>
    </location>
</feature>
<dbReference type="Proteomes" id="UP001152622">
    <property type="component" value="Chromosome 9"/>
</dbReference>
<dbReference type="EMBL" id="JAINUF010000009">
    <property type="protein sequence ID" value="KAJ8349389.1"/>
    <property type="molecule type" value="Genomic_DNA"/>
</dbReference>
<keyword evidence="3" id="KW-1185">Reference proteome</keyword>
<evidence type="ECO:0000313" key="2">
    <source>
        <dbReference type="EMBL" id="KAJ8349389.1"/>
    </source>
</evidence>
<feature type="compositionally biased region" description="Gly residues" evidence="1">
    <location>
        <begin position="18"/>
        <end position="27"/>
    </location>
</feature>
<reference evidence="2" key="1">
    <citation type="journal article" date="2023" name="Science">
        <title>Genome structures resolve the early diversification of teleost fishes.</title>
        <authorList>
            <person name="Parey E."/>
            <person name="Louis A."/>
            <person name="Montfort J."/>
            <person name="Bouchez O."/>
            <person name="Roques C."/>
            <person name="Iampietro C."/>
            <person name="Lluch J."/>
            <person name="Castinel A."/>
            <person name="Donnadieu C."/>
            <person name="Desvignes T."/>
            <person name="Floi Bucao C."/>
            <person name="Jouanno E."/>
            <person name="Wen M."/>
            <person name="Mejri S."/>
            <person name="Dirks R."/>
            <person name="Jansen H."/>
            <person name="Henkel C."/>
            <person name="Chen W.J."/>
            <person name="Zahm M."/>
            <person name="Cabau C."/>
            <person name="Klopp C."/>
            <person name="Thompson A.W."/>
            <person name="Robinson-Rechavi M."/>
            <person name="Braasch I."/>
            <person name="Lecointre G."/>
            <person name="Bobe J."/>
            <person name="Postlethwait J.H."/>
            <person name="Berthelot C."/>
            <person name="Roest Crollius H."/>
            <person name="Guiguen Y."/>
        </authorList>
    </citation>
    <scope>NUCLEOTIDE SEQUENCE</scope>
    <source>
        <strain evidence="2">WJC10195</strain>
    </source>
</reference>
<comment type="caution">
    <text evidence="2">The sequence shown here is derived from an EMBL/GenBank/DDBJ whole genome shotgun (WGS) entry which is preliminary data.</text>
</comment>
<evidence type="ECO:0000256" key="1">
    <source>
        <dbReference type="SAM" id="MobiDB-lite"/>
    </source>
</evidence>
<gene>
    <name evidence="2" type="ORF">SKAU_G00245190</name>
</gene>
<sequence>MAFRIPQTLGAPLCGRRSPGGVGGAFGNPGNRSRPTGRSGSRTKWRRLLEPGRKFTLEKPEQANWTGGSSFGIVGSYDSFDASR</sequence>
<accession>A0A9Q1F1R5</accession>
<name>A0A9Q1F1R5_SYNKA</name>
<dbReference type="AlphaFoldDB" id="A0A9Q1F1R5"/>
<protein>
    <submittedName>
        <fullName evidence="2">Uncharacterized protein</fullName>
    </submittedName>
</protein>
<feature type="compositionally biased region" description="Low complexity" evidence="1">
    <location>
        <begin position="28"/>
        <end position="40"/>
    </location>
</feature>
<evidence type="ECO:0000313" key="3">
    <source>
        <dbReference type="Proteomes" id="UP001152622"/>
    </source>
</evidence>